<dbReference type="GO" id="GO:0009986">
    <property type="term" value="C:cell surface"/>
    <property type="evidence" value="ECO:0007669"/>
    <property type="project" value="TreeGrafter"/>
</dbReference>
<keyword evidence="4" id="KW-0336">GPI-anchor</keyword>
<evidence type="ECO:0000256" key="4">
    <source>
        <dbReference type="ARBA" id="ARBA00022622"/>
    </source>
</evidence>
<sequence length="366" mass="41431">MIYAGTTIGHQTDCQCVPESTISQTKREMEEFLRGNLLKLRNSARNLRHSTKEELSETLIFSRHRVLKEIRRVHESLLNGNFVVGPISEFFNDLRMQALDVKLSSAGSWESFLHSRLSSLFSQLFPSVFLCMSFSFCPPRHEHHYVKCLRELANDLQSKLFNGGKLSKAIKETANHFSKVVHLLKTLSQIESLISADSLDSRISPHCGQRMAEVTRCPPCHTKGIKYCRESCLDGVHGCLGNLSDEWNRHVRSVAYYKQALSGEFVVLEDALIDSFAHAGDHSLHQVAQEIVKSCGPLSPHQHTQLHSGKNAKTKFDPPSALSSKAFDLANKFLLYENFWLREGSRLCGEWSTEERCWNGKRLVGT</sequence>
<evidence type="ECO:0000256" key="5">
    <source>
        <dbReference type="ARBA" id="ARBA00022729"/>
    </source>
</evidence>
<comment type="similarity">
    <text evidence="2 11">Belongs to the glypican family.</text>
</comment>
<keyword evidence="9" id="KW-0357">Heparan sulfate</keyword>
<name>A0AAF3J570_9BILA</name>
<keyword evidence="6" id="KW-0654">Proteoglycan</keyword>
<dbReference type="GO" id="GO:0016477">
    <property type="term" value="P:cell migration"/>
    <property type="evidence" value="ECO:0007669"/>
    <property type="project" value="TreeGrafter"/>
</dbReference>
<dbReference type="Proteomes" id="UP000887575">
    <property type="component" value="Unassembled WGS sequence"/>
</dbReference>
<evidence type="ECO:0000256" key="3">
    <source>
        <dbReference type="ARBA" id="ARBA00022475"/>
    </source>
</evidence>
<keyword evidence="3" id="KW-1003">Cell membrane</keyword>
<evidence type="ECO:0000256" key="12">
    <source>
        <dbReference type="SAM" id="MobiDB-lite"/>
    </source>
</evidence>
<dbReference type="GO" id="GO:0005576">
    <property type="term" value="C:extracellular region"/>
    <property type="evidence" value="ECO:0007669"/>
    <property type="project" value="TreeGrafter"/>
</dbReference>
<keyword evidence="5" id="KW-0732">Signal</keyword>
<comment type="subcellular location">
    <subcellularLocation>
        <location evidence="1">Cell membrane</location>
        <topology evidence="1">Lipid-anchor</topology>
        <topology evidence="1">GPI-anchor</topology>
    </subcellularLocation>
</comment>
<reference evidence="14" key="1">
    <citation type="submission" date="2024-02" db="UniProtKB">
        <authorList>
            <consortium name="WormBaseParasite"/>
        </authorList>
    </citation>
    <scope>IDENTIFICATION</scope>
</reference>
<evidence type="ECO:0000313" key="13">
    <source>
        <dbReference type="Proteomes" id="UP000887575"/>
    </source>
</evidence>
<protein>
    <submittedName>
        <fullName evidence="14">Uncharacterized protein</fullName>
    </submittedName>
</protein>
<evidence type="ECO:0000256" key="2">
    <source>
        <dbReference type="ARBA" id="ARBA00010260"/>
    </source>
</evidence>
<keyword evidence="8" id="KW-0325">Glycoprotein</keyword>
<evidence type="ECO:0000256" key="10">
    <source>
        <dbReference type="ARBA" id="ARBA00023288"/>
    </source>
</evidence>
<evidence type="ECO:0000256" key="7">
    <source>
        <dbReference type="ARBA" id="ARBA00023136"/>
    </source>
</evidence>
<evidence type="ECO:0000256" key="9">
    <source>
        <dbReference type="ARBA" id="ARBA00023207"/>
    </source>
</evidence>
<evidence type="ECO:0000256" key="1">
    <source>
        <dbReference type="ARBA" id="ARBA00004609"/>
    </source>
</evidence>
<organism evidence="13 14">
    <name type="scientific">Mesorhabditis belari</name>
    <dbReference type="NCBI Taxonomy" id="2138241"/>
    <lineage>
        <taxon>Eukaryota</taxon>
        <taxon>Metazoa</taxon>
        <taxon>Ecdysozoa</taxon>
        <taxon>Nematoda</taxon>
        <taxon>Chromadorea</taxon>
        <taxon>Rhabditida</taxon>
        <taxon>Rhabditina</taxon>
        <taxon>Rhabditomorpha</taxon>
        <taxon>Rhabditoidea</taxon>
        <taxon>Rhabditidae</taxon>
        <taxon>Mesorhabditinae</taxon>
        <taxon>Mesorhabditis</taxon>
    </lineage>
</organism>
<dbReference type="PANTHER" id="PTHR10822">
    <property type="entry name" value="GLYPICAN"/>
    <property type="match status" value="1"/>
</dbReference>
<dbReference type="GO" id="GO:1905475">
    <property type="term" value="P:regulation of protein localization to membrane"/>
    <property type="evidence" value="ECO:0007669"/>
    <property type="project" value="TreeGrafter"/>
</dbReference>
<proteinExistence type="inferred from homology"/>
<dbReference type="GO" id="GO:0009966">
    <property type="term" value="P:regulation of signal transduction"/>
    <property type="evidence" value="ECO:0007669"/>
    <property type="project" value="InterPro"/>
</dbReference>
<evidence type="ECO:0000313" key="14">
    <source>
        <dbReference type="WBParaSite" id="MBELARI_LOCUS16910"/>
    </source>
</evidence>
<evidence type="ECO:0000256" key="11">
    <source>
        <dbReference type="RuleBase" id="RU003518"/>
    </source>
</evidence>
<dbReference type="PANTHER" id="PTHR10822:SF29">
    <property type="entry name" value="DIVISION ABNORMALLY DELAYED PROTEIN"/>
    <property type="match status" value="1"/>
</dbReference>
<keyword evidence="13" id="KW-1185">Reference proteome</keyword>
<dbReference type="GO" id="GO:0098552">
    <property type="term" value="C:side of membrane"/>
    <property type="evidence" value="ECO:0007669"/>
    <property type="project" value="UniProtKB-KW"/>
</dbReference>
<dbReference type="WBParaSite" id="MBELARI_LOCUS16910">
    <property type="protein sequence ID" value="MBELARI_LOCUS16910"/>
    <property type="gene ID" value="MBELARI_LOCUS16910"/>
</dbReference>
<dbReference type="GO" id="GO:0005886">
    <property type="term" value="C:plasma membrane"/>
    <property type="evidence" value="ECO:0007669"/>
    <property type="project" value="UniProtKB-SubCell"/>
</dbReference>
<keyword evidence="10" id="KW-0449">Lipoprotein</keyword>
<dbReference type="Pfam" id="PF01153">
    <property type="entry name" value="Glypican"/>
    <property type="match status" value="1"/>
</dbReference>
<evidence type="ECO:0000256" key="6">
    <source>
        <dbReference type="ARBA" id="ARBA00022974"/>
    </source>
</evidence>
<accession>A0AAF3J570</accession>
<keyword evidence="7" id="KW-0472">Membrane</keyword>
<dbReference type="AlphaFoldDB" id="A0AAF3J570"/>
<evidence type="ECO:0000256" key="8">
    <source>
        <dbReference type="ARBA" id="ARBA00023180"/>
    </source>
</evidence>
<feature type="region of interest" description="Disordered" evidence="12">
    <location>
        <begin position="298"/>
        <end position="317"/>
    </location>
</feature>
<dbReference type="InterPro" id="IPR001863">
    <property type="entry name" value="Glypican"/>
</dbReference>